<proteinExistence type="predicted"/>
<reference evidence="1 3" key="1">
    <citation type="submission" date="2016-06" db="EMBL/GenBank/DDBJ databases">
        <authorList>
            <person name="Haines A.N."/>
            <person name="Council K.R."/>
        </authorList>
    </citation>
    <scope>NUCLEOTIDE SEQUENCE [LARGE SCALE GENOMIC DNA]</scope>
    <source>
        <strain evidence="1 3">SP158-29</strain>
    </source>
</reference>
<evidence type="ECO:0000313" key="3">
    <source>
        <dbReference type="Proteomes" id="UP000217465"/>
    </source>
</evidence>
<protein>
    <submittedName>
        <fullName evidence="1">Uncharacterized protein</fullName>
    </submittedName>
</protein>
<dbReference type="EMBL" id="NSGR01000004">
    <property type="protein sequence ID" value="PCH13854.1"/>
    <property type="molecule type" value="Genomic_DNA"/>
</dbReference>
<gene>
    <name evidence="2" type="ORF">A9Y57_00122</name>
    <name evidence="1" type="ORF">A9Y57_00488</name>
</gene>
<dbReference type="RefSeq" id="WP_257865963.1">
    <property type="nucleotide sequence ID" value="NZ_NSGR01000003.1"/>
</dbReference>
<organism evidence="1 3">
    <name type="scientific">Streptococcus parauberis</name>
    <dbReference type="NCBI Taxonomy" id="1348"/>
    <lineage>
        <taxon>Bacteria</taxon>
        <taxon>Bacillati</taxon>
        <taxon>Bacillota</taxon>
        <taxon>Bacilli</taxon>
        <taxon>Lactobacillales</taxon>
        <taxon>Streptococcaceae</taxon>
        <taxon>Streptococcus</taxon>
    </lineage>
</organism>
<comment type="caution">
    <text evidence="1">The sequence shown here is derived from an EMBL/GenBank/DDBJ whole genome shotgun (WGS) entry which is preliminary data.</text>
</comment>
<dbReference type="EMBL" id="NSGR01000003">
    <property type="protein sequence ID" value="PCH14120.1"/>
    <property type="molecule type" value="Genomic_DNA"/>
</dbReference>
<evidence type="ECO:0000313" key="2">
    <source>
        <dbReference type="EMBL" id="PCH14120.1"/>
    </source>
</evidence>
<accession>A0A854WSH7</accession>
<dbReference type="Proteomes" id="UP000217465">
    <property type="component" value="Unassembled WGS sequence"/>
</dbReference>
<sequence>MKKLFSKIFDKEVVEVRKISGTPTIDQRDRAFDEMVARQKVNLI</sequence>
<dbReference type="AlphaFoldDB" id="A0A854WSH7"/>
<evidence type="ECO:0000313" key="1">
    <source>
        <dbReference type="EMBL" id="PCH13854.1"/>
    </source>
</evidence>
<name>A0A854WSH7_9STRE</name>